<feature type="region of interest" description="Disordered" evidence="2">
    <location>
        <begin position="88"/>
        <end position="122"/>
    </location>
</feature>
<dbReference type="Proteomes" id="UP001152795">
    <property type="component" value="Unassembled WGS sequence"/>
</dbReference>
<dbReference type="AlphaFoldDB" id="A0A7D9DMB5"/>
<name>A0A7D9DMB5_PARCT</name>
<dbReference type="EMBL" id="CACRXK020001294">
    <property type="protein sequence ID" value="CAB3988227.1"/>
    <property type="molecule type" value="Genomic_DNA"/>
</dbReference>
<protein>
    <submittedName>
        <fullName evidence="3">Uncharacterized protein</fullName>
    </submittedName>
</protein>
<feature type="compositionally biased region" description="Basic and acidic residues" evidence="2">
    <location>
        <begin position="88"/>
        <end position="98"/>
    </location>
</feature>
<evidence type="ECO:0000313" key="4">
    <source>
        <dbReference type="Proteomes" id="UP001152795"/>
    </source>
</evidence>
<proteinExistence type="predicted"/>
<reference evidence="3" key="1">
    <citation type="submission" date="2020-04" db="EMBL/GenBank/DDBJ databases">
        <authorList>
            <person name="Alioto T."/>
            <person name="Alioto T."/>
            <person name="Gomez Garrido J."/>
        </authorList>
    </citation>
    <scope>NUCLEOTIDE SEQUENCE</scope>
    <source>
        <strain evidence="3">A484AB</strain>
    </source>
</reference>
<evidence type="ECO:0000313" key="3">
    <source>
        <dbReference type="EMBL" id="CAB3988227.1"/>
    </source>
</evidence>
<feature type="coiled-coil region" evidence="1">
    <location>
        <begin position="6"/>
        <end position="78"/>
    </location>
</feature>
<evidence type="ECO:0000256" key="2">
    <source>
        <dbReference type="SAM" id="MobiDB-lite"/>
    </source>
</evidence>
<gene>
    <name evidence="3" type="ORF">PACLA_8A082994</name>
</gene>
<keyword evidence="1" id="KW-0175">Coiled coil</keyword>
<accession>A0A7D9DMB5</accession>
<sequence>MRTNVLEKARERGLEIEEKINNHFDELLKKEKRRIIGKELKSAARQFQRRRKQTEADVRKVIRDAKRWKSDIAKEERRRRKEVTDWKTEAQKWKRRPSDCGGTQRPAKGELRKTGGSQRVSGKHAIKVKVKKYVITPNGNYDPAYFLTITEDEVKTLINSETELRNVRMSLACEMARSDPKTGGKVSTIAHFG</sequence>
<organism evidence="3 4">
    <name type="scientific">Paramuricea clavata</name>
    <name type="common">Red gorgonian</name>
    <name type="synonym">Violescent sea-whip</name>
    <dbReference type="NCBI Taxonomy" id="317549"/>
    <lineage>
        <taxon>Eukaryota</taxon>
        <taxon>Metazoa</taxon>
        <taxon>Cnidaria</taxon>
        <taxon>Anthozoa</taxon>
        <taxon>Octocorallia</taxon>
        <taxon>Malacalcyonacea</taxon>
        <taxon>Plexauridae</taxon>
        <taxon>Paramuricea</taxon>
    </lineage>
</organism>
<evidence type="ECO:0000256" key="1">
    <source>
        <dbReference type="SAM" id="Coils"/>
    </source>
</evidence>
<keyword evidence="4" id="KW-1185">Reference proteome</keyword>
<comment type="caution">
    <text evidence="3">The sequence shown here is derived from an EMBL/GenBank/DDBJ whole genome shotgun (WGS) entry which is preliminary data.</text>
</comment>